<keyword evidence="2" id="KW-0378">Hydrolase</keyword>
<dbReference type="RefSeq" id="WP_110174213.1">
    <property type="nucleotide sequence ID" value="NZ_CP015136.1"/>
</dbReference>
<proteinExistence type="predicted"/>
<dbReference type="EMBL" id="CP015136">
    <property type="protein sequence ID" value="AMY12787.1"/>
    <property type="molecule type" value="Genomic_DNA"/>
</dbReference>
<dbReference type="InterPro" id="IPR055214">
    <property type="entry name" value="PTP-NADK"/>
</dbReference>
<protein>
    <submittedName>
        <fullName evidence="2">Beta-lactamase hydrolase-like protein</fullName>
        <ecNumber evidence="2">3.-.-.-</ecNumber>
    </submittedName>
</protein>
<dbReference type="AlphaFoldDB" id="A0A143PVK9"/>
<name>A0A143PVK9_LUTPR</name>
<gene>
    <name evidence="2" type="primary">blh_4</name>
    <name evidence="2" type="ORF">LuPra_06069</name>
</gene>
<dbReference type="Pfam" id="PF22741">
    <property type="entry name" value="PTP-NADK"/>
    <property type="match status" value="1"/>
</dbReference>
<evidence type="ECO:0000259" key="1">
    <source>
        <dbReference type="Pfam" id="PF22741"/>
    </source>
</evidence>
<accession>A0A143PVK9</accession>
<dbReference type="SUPFAM" id="SSF52799">
    <property type="entry name" value="(Phosphotyrosine protein) phosphatases II"/>
    <property type="match status" value="1"/>
</dbReference>
<organism evidence="2 3">
    <name type="scientific">Luteitalea pratensis</name>
    <dbReference type="NCBI Taxonomy" id="1855912"/>
    <lineage>
        <taxon>Bacteria</taxon>
        <taxon>Pseudomonadati</taxon>
        <taxon>Acidobacteriota</taxon>
        <taxon>Vicinamibacteria</taxon>
        <taxon>Vicinamibacterales</taxon>
        <taxon>Vicinamibacteraceae</taxon>
        <taxon>Luteitalea</taxon>
    </lineage>
</organism>
<dbReference type="GO" id="GO:0016787">
    <property type="term" value="F:hydrolase activity"/>
    <property type="evidence" value="ECO:0007669"/>
    <property type="project" value="UniProtKB-KW"/>
</dbReference>
<evidence type="ECO:0000313" key="2">
    <source>
        <dbReference type="EMBL" id="AMY12787.1"/>
    </source>
</evidence>
<dbReference type="STRING" id="1855912.LuPra_06069"/>
<feature type="domain" description="DSP-PTPase phosphatase fused to NAD+ Kinase" evidence="1">
    <location>
        <begin position="16"/>
        <end position="118"/>
    </location>
</feature>
<keyword evidence="3" id="KW-1185">Reference proteome</keyword>
<dbReference type="KEGG" id="abac:LuPra_06069"/>
<reference evidence="2 3" key="1">
    <citation type="journal article" date="2016" name="Genome Announc.">
        <title>First Complete Genome Sequence of a Subdivision 6 Acidobacterium Strain.</title>
        <authorList>
            <person name="Huang S."/>
            <person name="Vieira S."/>
            <person name="Bunk B."/>
            <person name="Riedel T."/>
            <person name="Sproer C."/>
            <person name="Overmann J."/>
        </authorList>
    </citation>
    <scope>NUCLEOTIDE SEQUENCE [LARGE SCALE GENOMIC DNA]</scope>
    <source>
        <strain evidence="3">DSM 100886 HEG_-6_39</strain>
    </source>
</reference>
<dbReference type="EC" id="3.-.-.-" evidence="2"/>
<dbReference type="OrthoDB" id="9814896at2"/>
<sequence length="147" mass="15644">MVAGVVNYTQVNASVACGGDTPRDVFPSLAEQGFRAVVNLRLDGEPGVAEEAAAVDAAGLRYVHLPMTPTAPEFETAEQFLDVVADPSNQPVYIHCASANRVGGVWAIKRVVQDGWSREAALAEGHAIGLKSPVMIDFVHRFLDARG</sequence>
<dbReference type="Proteomes" id="UP000076079">
    <property type="component" value="Chromosome"/>
</dbReference>
<dbReference type="Gene3D" id="3.90.190.10">
    <property type="entry name" value="Protein tyrosine phosphatase superfamily"/>
    <property type="match status" value="1"/>
</dbReference>
<evidence type="ECO:0000313" key="3">
    <source>
        <dbReference type="Proteomes" id="UP000076079"/>
    </source>
</evidence>
<reference evidence="3" key="2">
    <citation type="submission" date="2016-04" db="EMBL/GenBank/DDBJ databases">
        <title>First Complete Genome Sequence of a Subdivision 6 Acidobacterium.</title>
        <authorList>
            <person name="Huang S."/>
            <person name="Vieira S."/>
            <person name="Bunk B."/>
            <person name="Riedel T."/>
            <person name="Sproeer C."/>
            <person name="Overmann J."/>
        </authorList>
    </citation>
    <scope>NUCLEOTIDE SEQUENCE [LARGE SCALE GENOMIC DNA]</scope>
    <source>
        <strain evidence="3">DSM 100886 HEG_-6_39</strain>
    </source>
</reference>
<dbReference type="InterPro" id="IPR029021">
    <property type="entry name" value="Prot-tyrosine_phosphatase-like"/>
</dbReference>